<dbReference type="Proteomes" id="UP000019148">
    <property type="component" value="Unassembled WGS sequence"/>
</dbReference>
<dbReference type="PATRIC" id="fig|1432657.3.peg.876"/>
<dbReference type="InterPro" id="IPR051143">
    <property type="entry name" value="TrkH_K-transport"/>
</dbReference>
<dbReference type="EMBL" id="AZIT01000001">
    <property type="protein sequence ID" value="ETZ18913.1"/>
    <property type="molecule type" value="Genomic_DNA"/>
</dbReference>
<accession>W6TJN1</accession>
<keyword evidence="1" id="KW-0472">Membrane</keyword>
<comment type="caution">
    <text evidence="2">The sequence shown here is derived from an EMBL/GenBank/DDBJ whole genome shotgun (WGS) entry which is preliminary data.</text>
</comment>
<dbReference type="GO" id="GO:0008324">
    <property type="term" value="F:monoatomic cation transmembrane transporter activity"/>
    <property type="evidence" value="ECO:0007669"/>
    <property type="project" value="TreeGrafter"/>
</dbReference>
<reference evidence="2 3" key="1">
    <citation type="submission" date="2013-12" db="EMBL/GenBank/DDBJ databases">
        <title>Comparative genomics of relapsing fever spirochetes.</title>
        <authorList>
            <person name="Schwan T.G."/>
            <person name="Raffel S.J."/>
            <person name="Porcella S.F."/>
        </authorList>
    </citation>
    <scope>NUCLEOTIDE SEQUENCE [LARGE SCALE GENOMIC DNA]</scope>
    <source>
        <strain evidence="2 3">CR2A</strain>
    </source>
</reference>
<dbReference type="GO" id="GO:0005886">
    <property type="term" value="C:plasma membrane"/>
    <property type="evidence" value="ECO:0007669"/>
    <property type="project" value="TreeGrafter"/>
</dbReference>
<evidence type="ECO:0000313" key="3">
    <source>
        <dbReference type="Proteomes" id="UP000019148"/>
    </source>
</evidence>
<name>W6TJN1_9SPIR</name>
<keyword evidence="1" id="KW-1133">Transmembrane helix</keyword>
<gene>
    <name evidence="2" type="ORF">BDCR2A_00886</name>
</gene>
<dbReference type="AlphaFoldDB" id="W6TJN1"/>
<sequence length="93" mass="10944">MLKIEFSDRFFLFSYFILIMFIGSLLLLLPIAWNNVESLKYIDVLFTSVSAVSITGLVTVKMESFSLVYCNNVIDSVWWAWFHNNYYLLFAYS</sequence>
<feature type="transmembrane region" description="Helical" evidence="1">
    <location>
        <begin position="12"/>
        <end position="33"/>
    </location>
</feature>
<evidence type="ECO:0000313" key="2">
    <source>
        <dbReference type="EMBL" id="ETZ18913.1"/>
    </source>
</evidence>
<evidence type="ECO:0000256" key="1">
    <source>
        <dbReference type="SAM" id="Phobius"/>
    </source>
</evidence>
<keyword evidence="1" id="KW-0812">Transmembrane</keyword>
<dbReference type="PANTHER" id="PTHR31064">
    <property type="entry name" value="POTASSIUM TRANSPORT PROTEIN DDB_G0292412-RELATED"/>
    <property type="match status" value="1"/>
</dbReference>
<dbReference type="PANTHER" id="PTHR31064:SF30">
    <property type="entry name" value="HIGH-AFFINITY POTASSIUM TRANSPORT PROTEIN-RELATED"/>
    <property type="match status" value="1"/>
</dbReference>
<protein>
    <submittedName>
        <fullName evidence="2">Potassium uptake protein ktrB</fullName>
    </submittedName>
</protein>
<feature type="transmembrane region" description="Helical" evidence="1">
    <location>
        <begin position="39"/>
        <end position="60"/>
    </location>
</feature>
<organism evidence="2 3">
    <name type="scientific">Borrelia duttonii CR2A</name>
    <dbReference type="NCBI Taxonomy" id="1432657"/>
    <lineage>
        <taxon>Bacteria</taxon>
        <taxon>Pseudomonadati</taxon>
        <taxon>Spirochaetota</taxon>
        <taxon>Spirochaetia</taxon>
        <taxon>Spirochaetales</taxon>
        <taxon>Borreliaceae</taxon>
        <taxon>Borrelia</taxon>
    </lineage>
</organism>
<proteinExistence type="predicted"/>